<proteinExistence type="predicted"/>
<dbReference type="AlphaFoldDB" id="A0A0C3K824"/>
<dbReference type="STRING" id="870435.A0A0C3K824"/>
<dbReference type="Pfam" id="PF20231">
    <property type="entry name" value="DUF6589"/>
    <property type="match status" value="1"/>
</dbReference>
<keyword evidence="3" id="KW-1185">Reference proteome</keyword>
<name>A0A0C3K824_PISTI</name>
<evidence type="ECO:0000313" key="3">
    <source>
        <dbReference type="Proteomes" id="UP000054217"/>
    </source>
</evidence>
<dbReference type="Proteomes" id="UP000054217">
    <property type="component" value="Unassembled WGS sequence"/>
</dbReference>
<feature type="domain" description="DUF6589" evidence="1">
    <location>
        <begin position="1"/>
        <end position="107"/>
    </location>
</feature>
<protein>
    <recommendedName>
        <fullName evidence="1">DUF6589 domain-containing protein</fullName>
    </recommendedName>
</protein>
<dbReference type="InterPro" id="IPR046496">
    <property type="entry name" value="DUF6589"/>
</dbReference>
<reference evidence="2 3" key="1">
    <citation type="submission" date="2014-04" db="EMBL/GenBank/DDBJ databases">
        <authorList>
            <consortium name="DOE Joint Genome Institute"/>
            <person name="Kuo A."/>
            <person name="Kohler A."/>
            <person name="Costa M.D."/>
            <person name="Nagy L.G."/>
            <person name="Floudas D."/>
            <person name="Copeland A."/>
            <person name="Barry K.W."/>
            <person name="Cichocki N."/>
            <person name="Veneault-Fourrey C."/>
            <person name="LaButti K."/>
            <person name="Lindquist E.A."/>
            <person name="Lipzen A."/>
            <person name="Lundell T."/>
            <person name="Morin E."/>
            <person name="Murat C."/>
            <person name="Sun H."/>
            <person name="Tunlid A."/>
            <person name="Henrissat B."/>
            <person name="Grigoriev I.V."/>
            <person name="Hibbett D.S."/>
            <person name="Martin F."/>
            <person name="Nordberg H.P."/>
            <person name="Cantor M.N."/>
            <person name="Hua S.X."/>
        </authorList>
    </citation>
    <scope>NUCLEOTIDE SEQUENCE [LARGE SCALE GENOMIC DNA]</scope>
    <source>
        <strain evidence="2 3">Marx 270</strain>
    </source>
</reference>
<gene>
    <name evidence="2" type="ORF">M404DRAFT_140448</name>
</gene>
<dbReference type="HOGENOM" id="CLU_2109991_0_0_1"/>
<evidence type="ECO:0000313" key="2">
    <source>
        <dbReference type="EMBL" id="KIO05727.1"/>
    </source>
</evidence>
<organism evidence="2 3">
    <name type="scientific">Pisolithus tinctorius Marx 270</name>
    <dbReference type="NCBI Taxonomy" id="870435"/>
    <lineage>
        <taxon>Eukaryota</taxon>
        <taxon>Fungi</taxon>
        <taxon>Dikarya</taxon>
        <taxon>Basidiomycota</taxon>
        <taxon>Agaricomycotina</taxon>
        <taxon>Agaricomycetes</taxon>
        <taxon>Agaricomycetidae</taxon>
        <taxon>Boletales</taxon>
        <taxon>Sclerodermatineae</taxon>
        <taxon>Pisolithaceae</taxon>
        <taxon>Pisolithus</taxon>
    </lineage>
</organism>
<dbReference type="InParanoid" id="A0A0C3K824"/>
<dbReference type="OrthoDB" id="4743193at2759"/>
<accession>A0A0C3K824</accession>
<sequence length="115" mass="13117">MACADALWHCFIYPLVAHDDEMSLLHDVAQLCPKETGIYMTKPGFCHIHQLVSHASICWHLDCWHILASQKNGFDNLEDFTCSKLTLEDLKVLAKEIICTYVATGQFHHMCHDCV</sequence>
<reference evidence="3" key="2">
    <citation type="submission" date="2015-01" db="EMBL/GenBank/DDBJ databases">
        <title>Evolutionary Origins and Diversification of the Mycorrhizal Mutualists.</title>
        <authorList>
            <consortium name="DOE Joint Genome Institute"/>
            <consortium name="Mycorrhizal Genomics Consortium"/>
            <person name="Kohler A."/>
            <person name="Kuo A."/>
            <person name="Nagy L.G."/>
            <person name="Floudas D."/>
            <person name="Copeland A."/>
            <person name="Barry K.W."/>
            <person name="Cichocki N."/>
            <person name="Veneault-Fourrey C."/>
            <person name="LaButti K."/>
            <person name="Lindquist E.A."/>
            <person name="Lipzen A."/>
            <person name="Lundell T."/>
            <person name="Morin E."/>
            <person name="Murat C."/>
            <person name="Riley R."/>
            <person name="Ohm R."/>
            <person name="Sun H."/>
            <person name="Tunlid A."/>
            <person name="Henrissat B."/>
            <person name="Grigoriev I.V."/>
            <person name="Hibbett D.S."/>
            <person name="Martin F."/>
        </authorList>
    </citation>
    <scope>NUCLEOTIDE SEQUENCE [LARGE SCALE GENOMIC DNA]</scope>
    <source>
        <strain evidence="3">Marx 270</strain>
    </source>
</reference>
<evidence type="ECO:0000259" key="1">
    <source>
        <dbReference type="Pfam" id="PF20231"/>
    </source>
</evidence>
<dbReference type="EMBL" id="KN831965">
    <property type="protein sequence ID" value="KIO05727.1"/>
    <property type="molecule type" value="Genomic_DNA"/>
</dbReference>